<dbReference type="RefSeq" id="WP_011753229.1">
    <property type="nucleotide sequence ID" value="NC_008698.1"/>
</dbReference>
<dbReference type="EMBL" id="CP000505">
    <property type="protein sequence ID" value="ABL78964.1"/>
    <property type="molecule type" value="Genomic_DNA"/>
</dbReference>
<organism evidence="1 2">
    <name type="scientific">Thermofilum pendens (strain DSM 2475 / Hrk 5)</name>
    <dbReference type="NCBI Taxonomy" id="368408"/>
    <lineage>
        <taxon>Archaea</taxon>
        <taxon>Thermoproteota</taxon>
        <taxon>Thermoprotei</taxon>
        <taxon>Thermofilales</taxon>
        <taxon>Thermofilaceae</taxon>
        <taxon>Thermofilum</taxon>
    </lineage>
</organism>
<accession>A1S0I4</accession>
<evidence type="ECO:0000313" key="2">
    <source>
        <dbReference type="Proteomes" id="UP000000641"/>
    </source>
</evidence>
<gene>
    <name evidence="1" type="ordered locus">Tpen_1569</name>
</gene>
<protein>
    <recommendedName>
        <fullName evidence="3">DUF5678 domain-containing protein</fullName>
    </recommendedName>
</protein>
<dbReference type="STRING" id="368408.Tpen_1569"/>
<dbReference type="KEGG" id="tpe:Tpen_1569"/>
<dbReference type="AlphaFoldDB" id="A1S0I4"/>
<dbReference type="eggNOG" id="arCOG07304">
    <property type="taxonomic scope" value="Archaea"/>
</dbReference>
<dbReference type="OrthoDB" id="38313at2157"/>
<dbReference type="GeneID" id="4601527"/>
<sequence>MTLVVKKVDERKLREFKAEAIRRGLTLSQAIEEAMDLWLSSRLLLTEADANNEAYAREKERLLKEHRGMYAVFAHARLVGVYATLDEVIAALKGIRPKHAVVVKVGEDKGGELEWWGGSTFL</sequence>
<dbReference type="HOGENOM" id="CLU_2021628_0_0_2"/>
<keyword evidence="2" id="KW-1185">Reference proteome</keyword>
<evidence type="ECO:0008006" key="3">
    <source>
        <dbReference type="Google" id="ProtNLM"/>
    </source>
</evidence>
<name>A1S0I4_THEPD</name>
<evidence type="ECO:0000313" key="1">
    <source>
        <dbReference type="EMBL" id="ABL78964.1"/>
    </source>
</evidence>
<dbReference type="Proteomes" id="UP000000641">
    <property type="component" value="Chromosome"/>
</dbReference>
<proteinExistence type="predicted"/>
<reference evidence="2" key="1">
    <citation type="journal article" date="2008" name="J. Bacteriol.">
        <title>Genome sequence of Thermofilum pendens reveals an exceptional loss of biosynthetic pathways without genome reduction.</title>
        <authorList>
            <person name="Anderson I."/>
            <person name="Rodriguez J."/>
            <person name="Susanti D."/>
            <person name="Porat I."/>
            <person name="Reich C."/>
            <person name="Ulrich L.E."/>
            <person name="Elkins J.G."/>
            <person name="Mavromatis K."/>
            <person name="Lykidis A."/>
            <person name="Kim E."/>
            <person name="Thompson L.S."/>
            <person name="Nolan M."/>
            <person name="Land M."/>
            <person name="Copeland A."/>
            <person name="Lapidus A."/>
            <person name="Lucas S."/>
            <person name="Detter C."/>
            <person name="Zhulin I.B."/>
            <person name="Olsen G.J."/>
            <person name="Whitman W."/>
            <person name="Mukhopadhyay B."/>
            <person name="Bristow J."/>
            <person name="Kyrpides N."/>
        </authorList>
    </citation>
    <scope>NUCLEOTIDE SEQUENCE [LARGE SCALE GENOMIC DNA]</scope>
    <source>
        <strain evidence="2">DSM 2475 / Hrk 5</strain>
    </source>
</reference>
<dbReference type="EnsemblBacteria" id="ABL78964">
    <property type="protein sequence ID" value="ABL78964"/>
    <property type="gene ID" value="Tpen_1569"/>
</dbReference>